<protein>
    <submittedName>
        <fullName evidence="1">Uncharacterized protein</fullName>
    </submittedName>
</protein>
<accession>A0AAV8TE86</accession>
<sequence length="110" mass="12561">MRPYTCTIRHYSACRDTFNIIVTGHSNPQVPNRPYTKDSESDHLLSSRTFLFHDPICLCADTLSVSLFFLFLFLPLTLEAGTGERFCGSFSDLQLQPKVGLIVYQQRQRA</sequence>
<evidence type="ECO:0000313" key="2">
    <source>
        <dbReference type="Proteomes" id="UP001159364"/>
    </source>
</evidence>
<reference evidence="1 2" key="1">
    <citation type="submission" date="2021-09" db="EMBL/GenBank/DDBJ databases">
        <title>Genomic insights and catalytic innovation underlie evolution of tropane alkaloids biosynthesis.</title>
        <authorList>
            <person name="Wang Y.-J."/>
            <person name="Tian T."/>
            <person name="Huang J.-P."/>
            <person name="Huang S.-X."/>
        </authorList>
    </citation>
    <scope>NUCLEOTIDE SEQUENCE [LARGE SCALE GENOMIC DNA]</scope>
    <source>
        <strain evidence="1">KIB-2018</strain>
        <tissue evidence="1">Leaf</tissue>
    </source>
</reference>
<dbReference type="Proteomes" id="UP001159364">
    <property type="component" value="Linkage Group LG05"/>
</dbReference>
<proteinExistence type="predicted"/>
<comment type="caution">
    <text evidence="1">The sequence shown here is derived from an EMBL/GenBank/DDBJ whole genome shotgun (WGS) entry which is preliminary data.</text>
</comment>
<dbReference type="AlphaFoldDB" id="A0AAV8TE86"/>
<evidence type="ECO:0000313" key="1">
    <source>
        <dbReference type="EMBL" id="KAJ8765028.1"/>
    </source>
</evidence>
<gene>
    <name evidence="1" type="ORF">K2173_010502</name>
</gene>
<keyword evidence="2" id="KW-1185">Reference proteome</keyword>
<organism evidence="1 2">
    <name type="scientific">Erythroxylum novogranatense</name>
    <dbReference type="NCBI Taxonomy" id="1862640"/>
    <lineage>
        <taxon>Eukaryota</taxon>
        <taxon>Viridiplantae</taxon>
        <taxon>Streptophyta</taxon>
        <taxon>Embryophyta</taxon>
        <taxon>Tracheophyta</taxon>
        <taxon>Spermatophyta</taxon>
        <taxon>Magnoliopsida</taxon>
        <taxon>eudicotyledons</taxon>
        <taxon>Gunneridae</taxon>
        <taxon>Pentapetalae</taxon>
        <taxon>rosids</taxon>
        <taxon>fabids</taxon>
        <taxon>Malpighiales</taxon>
        <taxon>Erythroxylaceae</taxon>
        <taxon>Erythroxylum</taxon>
    </lineage>
</organism>
<dbReference type="EMBL" id="JAIWQS010000005">
    <property type="protein sequence ID" value="KAJ8765028.1"/>
    <property type="molecule type" value="Genomic_DNA"/>
</dbReference>
<name>A0AAV8TE86_9ROSI</name>